<feature type="compositionally biased region" description="Basic residues" evidence="1">
    <location>
        <begin position="312"/>
        <end position="326"/>
    </location>
</feature>
<feature type="compositionally biased region" description="Polar residues" evidence="1">
    <location>
        <begin position="131"/>
        <end position="149"/>
    </location>
</feature>
<feature type="compositionally biased region" description="Basic and acidic residues" evidence="1">
    <location>
        <begin position="101"/>
        <end position="125"/>
    </location>
</feature>
<feature type="compositionally biased region" description="Basic and acidic residues" evidence="1">
    <location>
        <begin position="150"/>
        <end position="162"/>
    </location>
</feature>
<dbReference type="EMBL" id="JAAMPC010000001">
    <property type="protein sequence ID" value="KAG2329641.1"/>
    <property type="molecule type" value="Genomic_DNA"/>
</dbReference>
<proteinExistence type="predicted"/>
<evidence type="ECO:0000256" key="1">
    <source>
        <dbReference type="SAM" id="MobiDB-lite"/>
    </source>
</evidence>
<protein>
    <recommendedName>
        <fullName evidence="4">Zinc knuckle CX2CX4HX4C domain-containing protein</fullName>
    </recommendedName>
</protein>
<gene>
    <name evidence="2" type="ORF">Bca52824_000821</name>
</gene>
<comment type="caution">
    <text evidence="2">The sequence shown here is derived from an EMBL/GenBank/DDBJ whole genome shotgun (WGS) entry which is preliminary data.</text>
</comment>
<feature type="compositionally biased region" description="Basic and acidic residues" evidence="1">
    <location>
        <begin position="194"/>
        <end position="208"/>
    </location>
</feature>
<evidence type="ECO:0000313" key="3">
    <source>
        <dbReference type="Proteomes" id="UP000886595"/>
    </source>
</evidence>
<accession>A0A8X7WGA5</accession>
<feature type="compositionally biased region" description="Basic and acidic residues" evidence="1">
    <location>
        <begin position="217"/>
        <end position="236"/>
    </location>
</feature>
<feature type="compositionally biased region" description="Basic and acidic residues" evidence="1">
    <location>
        <begin position="62"/>
        <end position="92"/>
    </location>
</feature>
<feature type="region of interest" description="Disordered" evidence="1">
    <location>
        <begin position="62"/>
        <end position="342"/>
    </location>
</feature>
<reference evidence="2 3" key="1">
    <citation type="submission" date="2020-02" db="EMBL/GenBank/DDBJ databases">
        <authorList>
            <person name="Ma Q."/>
            <person name="Huang Y."/>
            <person name="Song X."/>
            <person name="Pei D."/>
        </authorList>
    </citation>
    <scope>NUCLEOTIDE SEQUENCE [LARGE SCALE GENOMIC DNA]</scope>
    <source>
        <strain evidence="2">Sxm20200214</strain>
        <tissue evidence="2">Leaf</tissue>
    </source>
</reference>
<sequence length="372" mass="42099">MSLPVEVDGEVITVDLKYEKLEKHCFICYSLCHEKDTCPLNRDRDNKEEVKQGISQHNTLRKLEDHRRKNDLRRSLSLSSRDRAPDSREQHFSNHRSVHSRLQDSRRVIDGRKRERDRDLREYSSHHSFPPQRNLTPTRRNSRDLSPTRYSKEARKQQDEGQKSQSSRTPPPGPPRESMKLPAVPEGGEVNGCSRERTSALNRIEEQLPHSSGRLSALERIEEVNIPSNERDVEVHYEEEEQQIPLGGDSQRTPATLRLGLASSSRKKNPPRAVAKKAAPSKQATKKTPARKVAGAAKPRGQASPLQGVRLSKQRATRGRPPARKRLCVDKTSQAQDLPLNKDANIPAVGKVTCASTSKGRVDFRDPSDQIR</sequence>
<evidence type="ECO:0008006" key="4">
    <source>
        <dbReference type="Google" id="ProtNLM"/>
    </source>
</evidence>
<organism evidence="2 3">
    <name type="scientific">Brassica carinata</name>
    <name type="common">Ethiopian mustard</name>
    <name type="synonym">Abyssinian cabbage</name>
    <dbReference type="NCBI Taxonomy" id="52824"/>
    <lineage>
        <taxon>Eukaryota</taxon>
        <taxon>Viridiplantae</taxon>
        <taxon>Streptophyta</taxon>
        <taxon>Embryophyta</taxon>
        <taxon>Tracheophyta</taxon>
        <taxon>Spermatophyta</taxon>
        <taxon>Magnoliopsida</taxon>
        <taxon>eudicotyledons</taxon>
        <taxon>Gunneridae</taxon>
        <taxon>Pentapetalae</taxon>
        <taxon>rosids</taxon>
        <taxon>malvids</taxon>
        <taxon>Brassicales</taxon>
        <taxon>Brassicaceae</taxon>
        <taxon>Brassiceae</taxon>
        <taxon>Brassica</taxon>
    </lineage>
</organism>
<dbReference type="AlphaFoldDB" id="A0A8X7WGA5"/>
<keyword evidence="3" id="KW-1185">Reference proteome</keyword>
<dbReference type="Proteomes" id="UP000886595">
    <property type="component" value="Unassembled WGS sequence"/>
</dbReference>
<evidence type="ECO:0000313" key="2">
    <source>
        <dbReference type="EMBL" id="KAG2329641.1"/>
    </source>
</evidence>
<name>A0A8X7WGA5_BRACI</name>